<evidence type="ECO:0000313" key="3">
    <source>
        <dbReference type="Proteomes" id="UP000299102"/>
    </source>
</evidence>
<name>A0A4C1ULM3_EUMVA</name>
<proteinExistence type="predicted"/>
<keyword evidence="3" id="KW-1185">Reference proteome</keyword>
<organism evidence="2 3">
    <name type="scientific">Eumeta variegata</name>
    <name type="common">Bagworm moth</name>
    <name type="synonym">Eumeta japonica</name>
    <dbReference type="NCBI Taxonomy" id="151549"/>
    <lineage>
        <taxon>Eukaryota</taxon>
        <taxon>Metazoa</taxon>
        <taxon>Ecdysozoa</taxon>
        <taxon>Arthropoda</taxon>
        <taxon>Hexapoda</taxon>
        <taxon>Insecta</taxon>
        <taxon>Pterygota</taxon>
        <taxon>Neoptera</taxon>
        <taxon>Endopterygota</taxon>
        <taxon>Lepidoptera</taxon>
        <taxon>Glossata</taxon>
        <taxon>Ditrysia</taxon>
        <taxon>Tineoidea</taxon>
        <taxon>Psychidae</taxon>
        <taxon>Oiketicinae</taxon>
        <taxon>Eumeta</taxon>
    </lineage>
</organism>
<dbReference type="AlphaFoldDB" id="A0A4C1ULM3"/>
<protein>
    <submittedName>
        <fullName evidence="2">Uncharacterized protein</fullName>
    </submittedName>
</protein>
<reference evidence="2 3" key="1">
    <citation type="journal article" date="2019" name="Commun. Biol.">
        <title>The bagworm genome reveals a unique fibroin gene that provides high tensile strength.</title>
        <authorList>
            <person name="Kono N."/>
            <person name="Nakamura H."/>
            <person name="Ohtoshi R."/>
            <person name="Tomita M."/>
            <person name="Numata K."/>
            <person name="Arakawa K."/>
        </authorList>
    </citation>
    <scope>NUCLEOTIDE SEQUENCE [LARGE SCALE GENOMIC DNA]</scope>
</reference>
<sequence length="85" mass="9742">MAEPIEHFHFAPPPRSKPRPSDMFKTCSPDFNVSKKMSAAPSAGFFGFMITLLNFNAEEVNKDRLFARTSKRKRRVIFANKHILS</sequence>
<comment type="caution">
    <text evidence="2">The sequence shown here is derived from an EMBL/GenBank/DDBJ whole genome shotgun (WGS) entry which is preliminary data.</text>
</comment>
<accession>A0A4C1ULM3</accession>
<gene>
    <name evidence="2" type="ORF">EVAR_18814_1</name>
</gene>
<feature type="region of interest" description="Disordered" evidence="1">
    <location>
        <begin position="1"/>
        <end position="22"/>
    </location>
</feature>
<dbReference type="EMBL" id="BGZK01000192">
    <property type="protein sequence ID" value="GBP27341.1"/>
    <property type="molecule type" value="Genomic_DNA"/>
</dbReference>
<dbReference type="Proteomes" id="UP000299102">
    <property type="component" value="Unassembled WGS sequence"/>
</dbReference>
<evidence type="ECO:0000313" key="2">
    <source>
        <dbReference type="EMBL" id="GBP27341.1"/>
    </source>
</evidence>
<evidence type="ECO:0000256" key="1">
    <source>
        <dbReference type="SAM" id="MobiDB-lite"/>
    </source>
</evidence>